<evidence type="ECO:0000256" key="4">
    <source>
        <dbReference type="ARBA" id="ARBA00022989"/>
    </source>
</evidence>
<evidence type="ECO:0000256" key="1">
    <source>
        <dbReference type="ARBA" id="ARBA00004141"/>
    </source>
</evidence>
<dbReference type="Gene3D" id="1.20.1250.20">
    <property type="entry name" value="MFS general substrate transporter like domains"/>
    <property type="match status" value="2"/>
</dbReference>
<feature type="transmembrane region" description="Helical" evidence="6">
    <location>
        <begin position="262"/>
        <end position="283"/>
    </location>
</feature>
<dbReference type="GO" id="GO:0016020">
    <property type="term" value="C:membrane"/>
    <property type="evidence" value="ECO:0007669"/>
    <property type="project" value="UniProtKB-SubCell"/>
</dbReference>
<dbReference type="FunFam" id="1.20.1250.20:FF:000013">
    <property type="entry name" value="MFS general substrate transporter"/>
    <property type="match status" value="1"/>
</dbReference>
<feature type="transmembrane region" description="Helical" evidence="6">
    <location>
        <begin position="460"/>
        <end position="481"/>
    </location>
</feature>
<feature type="transmembrane region" description="Helical" evidence="6">
    <location>
        <begin position="227"/>
        <end position="250"/>
    </location>
</feature>
<reference evidence="7" key="1">
    <citation type="submission" date="2022-08" db="EMBL/GenBank/DDBJ databases">
        <authorList>
            <consortium name="DOE Joint Genome Institute"/>
            <person name="Min B."/>
            <person name="Sierra-Patev S."/>
            <person name="Naranjo-Ortiz M."/>
            <person name="Looney B."/>
            <person name="Konkel Z."/>
            <person name="Slot J.C."/>
            <person name="Sakamoto Y."/>
            <person name="Steenwyk J.L."/>
            <person name="Rokas A."/>
            <person name="Carro J."/>
            <person name="Camarero S."/>
            <person name="Ferreira P."/>
            <person name="Molpeceres G."/>
            <person name="Ruiz-duenas F.J."/>
            <person name="Serrano A."/>
            <person name="Henrissat B."/>
            <person name="Drula E."/>
            <person name="Hughes K.W."/>
            <person name="Mata J.L."/>
            <person name="Ishikawa N.K."/>
            <person name="Vargas-Isla R."/>
            <person name="Ushijima S."/>
            <person name="Smith C.A."/>
            <person name="Ahrendt S."/>
            <person name="Andreopoulos W."/>
            <person name="He G."/>
            <person name="LaButti K."/>
            <person name="Lipzen A."/>
            <person name="Ng V."/>
            <person name="Riley R."/>
            <person name="Sandor L."/>
            <person name="Barry K."/>
            <person name="Martinez A.T."/>
            <person name="Xiao Y."/>
            <person name="Gibbons J.G."/>
            <person name="Terashima K."/>
            <person name="Hibbett D.S."/>
            <person name="Grigoriev I.V."/>
        </authorList>
    </citation>
    <scope>NUCLEOTIDE SEQUENCE</scope>
    <source>
        <strain evidence="7">ET3784</strain>
    </source>
</reference>
<keyword evidence="8" id="KW-1185">Reference proteome</keyword>
<gene>
    <name evidence="7" type="ORF">DFJ43DRAFT_801268</name>
</gene>
<dbReference type="InterPro" id="IPR036259">
    <property type="entry name" value="MFS_trans_sf"/>
</dbReference>
<keyword evidence="2" id="KW-0813">Transport</keyword>
<organism evidence="7 8">
    <name type="scientific">Lentinula guzmanii</name>
    <dbReference type="NCBI Taxonomy" id="2804957"/>
    <lineage>
        <taxon>Eukaryota</taxon>
        <taxon>Fungi</taxon>
        <taxon>Dikarya</taxon>
        <taxon>Basidiomycota</taxon>
        <taxon>Agaricomycotina</taxon>
        <taxon>Agaricomycetes</taxon>
        <taxon>Agaricomycetidae</taxon>
        <taxon>Agaricales</taxon>
        <taxon>Marasmiineae</taxon>
        <taxon>Omphalotaceae</taxon>
        <taxon>Lentinula</taxon>
    </lineage>
</organism>
<dbReference type="PANTHER" id="PTHR43791">
    <property type="entry name" value="PERMEASE-RELATED"/>
    <property type="match status" value="1"/>
</dbReference>
<accession>A0AA38JEP8</accession>
<evidence type="ECO:0000256" key="6">
    <source>
        <dbReference type="SAM" id="Phobius"/>
    </source>
</evidence>
<comment type="caution">
    <text evidence="7">The sequence shown here is derived from an EMBL/GenBank/DDBJ whole genome shotgun (WGS) entry which is preliminary data.</text>
</comment>
<sequence>MYDVVKVFPFFPSSVSSFRTVMSQRPLSPVKVEDSEQERVGSDDVKVKTNPTAIEEMGEIEDATEINSSLFALSDSDNPFFIPNLTYTQSEESKVIRILDTRLFPWVLLTTFVLNMDRTNLSNAVSDNLPEDLGFTTDTVNLGTAIYSVLFSLACLSGAVVCKIVHPARWIPISMFCWGLVTMAHALIQNKGGFLTVRCTVTEGGVIPATLIYLGSFYRSTELATRLAWFWGVQTIASAVSGLLASGLLQLQGVSGLEGWKWLFLVDGIITVVVSVLTWNAMLTKGGIRGLKPWFDARQVQIAVTRIVRDDPSKRLYEQRVHWADIKDAATDLGLWGHLLITAVGLTPTSPLSVYLPSVIKTFDFSVFVANALTAPPYILQCCTTVLFIWHSDRVGERGFHGAFGATWQLVGWILLRCLPSDTSKGVRYFAALIVACWPYTHPLNIAWMSENTGSIGKRTLASGCVIFAANIYGVWGSQIYRAKDAPDYHTGNTINIVFAATAVCLWFVQKSYYKWKNAKNERISGRLSGVEQKREELSAEEKGNKSVLFRFTT</sequence>
<evidence type="ECO:0000313" key="8">
    <source>
        <dbReference type="Proteomes" id="UP001176059"/>
    </source>
</evidence>
<evidence type="ECO:0000313" key="7">
    <source>
        <dbReference type="EMBL" id="KAJ3717245.1"/>
    </source>
</evidence>
<feature type="transmembrane region" description="Helical" evidence="6">
    <location>
        <begin position="194"/>
        <end position="215"/>
    </location>
</feature>
<feature type="transmembrane region" description="Helical" evidence="6">
    <location>
        <begin position="493"/>
        <end position="509"/>
    </location>
</feature>
<protein>
    <submittedName>
        <fullName evidence="7">MFS general substrate transporter</fullName>
    </submittedName>
</protein>
<dbReference type="AlphaFoldDB" id="A0AA38JEP8"/>
<keyword evidence="5 6" id="KW-0472">Membrane</keyword>
<evidence type="ECO:0000256" key="5">
    <source>
        <dbReference type="ARBA" id="ARBA00023136"/>
    </source>
</evidence>
<reference evidence="7" key="2">
    <citation type="journal article" date="2023" name="Proc. Natl. Acad. Sci. U.S.A.">
        <title>A global phylogenomic analysis of the shiitake genus Lentinula.</title>
        <authorList>
            <person name="Sierra-Patev S."/>
            <person name="Min B."/>
            <person name="Naranjo-Ortiz M."/>
            <person name="Looney B."/>
            <person name="Konkel Z."/>
            <person name="Slot J.C."/>
            <person name="Sakamoto Y."/>
            <person name="Steenwyk J.L."/>
            <person name="Rokas A."/>
            <person name="Carro J."/>
            <person name="Camarero S."/>
            <person name="Ferreira P."/>
            <person name="Molpeceres G."/>
            <person name="Ruiz-Duenas F.J."/>
            <person name="Serrano A."/>
            <person name="Henrissat B."/>
            <person name="Drula E."/>
            <person name="Hughes K.W."/>
            <person name="Mata J.L."/>
            <person name="Ishikawa N.K."/>
            <person name="Vargas-Isla R."/>
            <person name="Ushijima S."/>
            <person name="Smith C.A."/>
            <person name="Donoghue J."/>
            <person name="Ahrendt S."/>
            <person name="Andreopoulos W."/>
            <person name="He G."/>
            <person name="LaButti K."/>
            <person name="Lipzen A."/>
            <person name="Ng V."/>
            <person name="Riley R."/>
            <person name="Sandor L."/>
            <person name="Barry K."/>
            <person name="Martinez A.T."/>
            <person name="Xiao Y."/>
            <person name="Gibbons J.G."/>
            <person name="Terashima K."/>
            <person name="Grigoriev I.V."/>
            <person name="Hibbett D."/>
        </authorList>
    </citation>
    <scope>NUCLEOTIDE SEQUENCE</scope>
    <source>
        <strain evidence="7">ET3784</strain>
    </source>
</reference>
<comment type="subcellular location">
    <subcellularLocation>
        <location evidence="1">Membrane</location>
        <topology evidence="1">Multi-pass membrane protein</topology>
    </subcellularLocation>
</comment>
<evidence type="ECO:0000256" key="3">
    <source>
        <dbReference type="ARBA" id="ARBA00022692"/>
    </source>
</evidence>
<dbReference type="GO" id="GO:0022857">
    <property type="term" value="F:transmembrane transporter activity"/>
    <property type="evidence" value="ECO:0007669"/>
    <property type="project" value="InterPro"/>
</dbReference>
<dbReference type="Proteomes" id="UP001176059">
    <property type="component" value="Unassembled WGS sequence"/>
</dbReference>
<evidence type="ECO:0000256" key="2">
    <source>
        <dbReference type="ARBA" id="ARBA00022448"/>
    </source>
</evidence>
<dbReference type="InterPro" id="IPR011701">
    <property type="entry name" value="MFS"/>
</dbReference>
<proteinExistence type="predicted"/>
<dbReference type="PANTHER" id="PTHR43791:SF65">
    <property type="entry name" value="MAJOR FACILITATOR SUPERFAMILY (MFS) PROFILE DOMAIN-CONTAINING PROTEIN-RELATED"/>
    <property type="match status" value="1"/>
</dbReference>
<dbReference type="EMBL" id="JANVFO010000075">
    <property type="protein sequence ID" value="KAJ3717245.1"/>
    <property type="molecule type" value="Genomic_DNA"/>
</dbReference>
<keyword evidence="4 6" id="KW-1133">Transmembrane helix</keyword>
<dbReference type="SUPFAM" id="SSF103473">
    <property type="entry name" value="MFS general substrate transporter"/>
    <property type="match status" value="1"/>
</dbReference>
<name>A0AA38JEP8_9AGAR</name>
<feature type="transmembrane region" description="Helical" evidence="6">
    <location>
        <begin position="145"/>
        <end position="165"/>
    </location>
</feature>
<feature type="transmembrane region" description="Helical" evidence="6">
    <location>
        <begin position="170"/>
        <end position="188"/>
    </location>
</feature>
<dbReference type="Pfam" id="PF07690">
    <property type="entry name" value="MFS_1"/>
    <property type="match status" value="1"/>
</dbReference>
<keyword evidence="3 6" id="KW-0812">Transmembrane</keyword>
<feature type="transmembrane region" description="Helical" evidence="6">
    <location>
        <begin position="428"/>
        <end position="448"/>
    </location>
</feature>